<reference evidence="3" key="1">
    <citation type="submission" date="2017-04" db="EMBL/GenBank/DDBJ databases">
        <title>Finegoldia magna isolated from orthopedic joint implant-associated infections.</title>
        <authorList>
            <person name="Bjorklund S."/>
            <person name="Bruggemann H."/>
            <person name="Jensen A."/>
            <person name="Hellmark B."/>
            <person name="Soderquist B."/>
        </authorList>
    </citation>
    <scope>NUCLEOTIDE SEQUENCE [LARGE SCALE GENOMIC DNA]</scope>
    <source>
        <strain evidence="3">CCUG 54800</strain>
    </source>
</reference>
<dbReference type="InterPro" id="IPR011009">
    <property type="entry name" value="Kinase-like_dom_sf"/>
</dbReference>
<dbReference type="Pfam" id="PF01636">
    <property type="entry name" value="APH"/>
    <property type="match status" value="1"/>
</dbReference>
<dbReference type="EMBL" id="NDYC01000040">
    <property type="protein sequence ID" value="OXZ26613.1"/>
    <property type="molecule type" value="Genomic_DNA"/>
</dbReference>
<proteinExistence type="predicted"/>
<gene>
    <name evidence="2" type="ORF">B9N49_07930</name>
</gene>
<organism evidence="2 3">
    <name type="scientific">Finegoldia magna</name>
    <name type="common">Peptostreptococcus magnus</name>
    <dbReference type="NCBI Taxonomy" id="1260"/>
    <lineage>
        <taxon>Bacteria</taxon>
        <taxon>Bacillati</taxon>
        <taxon>Bacillota</taxon>
        <taxon>Tissierellia</taxon>
        <taxon>Tissierellales</taxon>
        <taxon>Peptoniphilaceae</taxon>
        <taxon>Finegoldia</taxon>
    </lineage>
</organism>
<dbReference type="Gene3D" id="1.20.58.840">
    <property type="match status" value="1"/>
</dbReference>
<dbReference type="RefSeq" id="WP_001176020.1">
    <property type="nucleotide sequence ID" value="NZ_CAUPKI010000007.1"/>
</dbReference>
<comment type="caution">
    <text evidence="2">The sequence shown here is derived from an EMBL/GenBank/DDBJ whole genome shotgun (WGS) entry which is preliminary data.</text>
</comment>
<protein>
    <recommendedName>
        <fullName evidence="1">Aminoglycoside phosphotransferase domain-containing protein</fullName>
    </recommendedName>
</protein>
<sequence>MQLIREDFSLPFLKQLKQVLRKECASLPMDLKCLLGAHIKPLEQSIDRVEGLSEILRRSNPKMALCHTDIHNWNLMQRDEQLVLIDWEGLKLAPVKADLMFFVDKPYYDVFMNIYLKLHKDFLINTDALLFYHIRRKLEDIWEFIEQLLYDNQEDKERNETIKVLDGELNNLVF</sequence>
<evidence type="ECO:0000259" key="1">
    <source>
        <dbReference type="Pfam" id="PF01636"/>
    </source>
</evidence>
<name>A0A133MU74_FINMA</name>
<dbReference type="Gene3D" id="1.10.510.10">
    <property type="entry name" value="Transferase(Phosphotransferase) domain 1"/>
    <property type="match status" value="1"/>
</dbReference>
<evidence type="ECO:0000313" key="3">
    <source>
        <dbReference type="Proteomes" id="UP000215413"/>
    </source>
</evidence>
<dbReference type="SUPFAM" id="SSF56112">
    <property type="entry name" value="Protein kinase-like (PK-like)"/>
    <property type="match status" value="1"/>
</dbReference>
<accession>A0A133MU74</accession>
<evidence type="ECO:0000313" key="2">
    <source>
        <dbReference type="EMBL" id="OXZ26613.1"/>
    </source>
</evidence>
<feature type="domain" description="Aminoglycoside phosphotransferase" evidence="1">
    <location>
        <begin position="41"/>
        <end position="103"/>
    </location>
</feature>
<dbReference type="Proteomes" id="UP000215413">
    <property type="component" value="Unassembled WGS sequence"/>
</dbReference>
<dbReference type="AlphaFoldDB" id="A0A133MU74"/>
<dbReference type="InterPro" id="IPR002575">
    <property type="entry name" value="Aminoglycoside_PTrfase"/>
</dbReference>